<feature type="transmembrane region" description="Helical" evidence="2">
    <location>
        <begin position="42"/>
        <end position="61"/>
    </location>
</feature>
<evidence type="ECO:0000256" key="1">
    <source>
        <dbReference type="SAM" id="MobiDB-lite"/>
    </source>
</evidence>
<sequence>MGSGRGRMESVRRATRTVVFMVIMMGSLVTSSASMIVAMADMIVPCALLSMFTCCRSCYTFKFDWVTYSFRSSLVDVPLLSLIRSVVILCAYYVCDVHYLYYGPYLGITAICALVSVVILIVKVCLFTISDALWISPTAARSPRFKQSWGMPVMFLSSMLLALGHIVVAYRTRYQAARRMVLFQRIDPEAVLVGKAALHSYQKASRSLTPGKLTKVNSEGKMLSIYDDRDLPAKMLADNDSLFLLCEGLVIHYKIICEIPLLDSMIHNPFQDDDGRDWCITPGRPTLDNPSKVVSVCRSLSHSLTNASLHAPLMGNLTEEVTIASEFVDNEHFPFSHQGPCLKLESKNDGLDSKDEPSKPGKVVTKTGKPNTGLDGIVLIHGFGGGVFSWRHVMNPLARVTGCAVVAFDRPGWGLSSRPLRAEWEDKRLPNPYDLRSQVNSLFSFCRKLGLFSVVLVGHDDGGLLSLMAAEKVHTCVDTYQVEVRGVVLVGVSISREVVPKFARVLLHTSLGRHMLRPLLRTEIIQVANRRAWHDASKLTSDVLELYKAPLRVEGWDKALAEVSKLSIGRMLSSNHASDLLKAVQGLPVLIAAGAEDNLVSLQSSKFLASKFSNSRLVAISGCGHLPHEECPKELLAAIVPFVSKFCV</sequence>
<evidence type="ECO:0000259" key="3">
    <source>
        <dbReference type="Pfam" id="PF00561"/>
    </source>
</evidence>
<name>A0A0D6R4X3_ARACU</name>
<dbReference type="SUPFAM" id="SSF53474">
    <property type="entry name" value="alpha/beta-Hydrolases"/>
    <property type="match status" value="1"/>
</dbReference>
<proteinExistence type="predicted"/>
<feature type="domain" description="AB hydrolase-1" evidence="3">
    <location>
        <begin position="377"/>
        <end position="630"/>
    </location>
</feature>
<feature type="transmembrane region" description="Helical" evidence="2">
    <location>
        <begin position="17"/>
        <end position="36"/>
    </location>
</feature>
<dbReference type="Pfam" id="PF00561">
    <property type="entry name" value="Abhydrolase_1"/>
    <property type="match status" value="1"/>
</dbReference>
<evidence type="ECO:0000313" key="4">
    <source>
        <dbReference type="EMBL" id="JAG97864.1"/>
    </source>
</evidence>
<accession>A0A0D6R4X3</accession>
<reference evidence="4" key="1">
    <citation type="submission" date="2015-03" db="EMBL/GenBank/DDBJ databases">
        <title>A transcriptome of Araucaria cunninghamii, an australian fine timber species.</title>
        <authorList>
            <person name="Jing Yi C.J.Y."/>
            <person name="Yin San L.Y.S."/>
            <person name="Abdul Karim S.S."/>
            <person name="Wan Azmi N.N."/>
            <person name="Hercus R.R."/>
            <person name="Croft L.L."/>
        </authorList>
    </citation>
    <scope>NUCLEOTIDE SEQUENCE</scope>
    <source>
        <strain evidence="4">MI0301</strain>
        <tissue evidence="4">Leaf</tissue>
    </source>
</reference>
<dbReference type="EMBL" id="GCKF01030859">
    <property type="protein sequence ID" value="JAG97864.1"/>
    <property type="molecule type" value="Transcribed_RNA"/>
</dbReference>
<feature type="transmembrane region" description="Helical" evidence="2">
    <location>
        <begin position="149"/>
        <end position="170"/>
    </location>
</feature>
<dbReference type="InterPro" id="IPR029058">
    <property type="entry name" value="AB_hydrolase_fold"/>
</dbReference>
<keyword evidence="2" id="KW-0472">Membrane</keyword>
<keyword evidence="2" id="KW-1133">Transmembrane helix</keyword>
<dbReference type="InterPro" id="IPR000639">
    <property type="entry name" value="Epox_hydrolase-like"/>
</dbReference>
<protein>
    <recommendedName>
        <fullName evidence="3">AB hydrolase-1 domain-containing protein</fullName>
    </recommendedName>
</protein>
<dbReference type="PANTHER" id="PTHR43689:SF8">
    <property type="entry name" value="ALPHA_BETA-HYDROLASES SUPERFAMILY PROTEIN"/>
    <property type="match status" value="1"/>
</dbReference>
<dbReference type="PANTHER" id="PTHR43689">
    <property type="entry name" value="HYDROLASE"/>
    <property type="match status" value="1"/>
</dbReference>
<dbReference type="Gene3D" id="3.40.50.1820">
    <property type="entry name" value="alpha/beta hydrolase"/>
    <property type="match status" value="1"/>
</dbReference>
<keyword evidence="2" id="KW-0812">Transmembrane</keyword>
<dbReference type="GO" id="GO:0003824">
    <property type="term" value="F:catalytic activity"/>
    <property type="evidence" value="ECO:0007669"/>
    <property type="project" value="InterPro"/>
</dbReference>
<organism evidence="4">
    <name type="scientific">Araucaria cunninghamii</name>
    <name type="common">Hoop pine</name>
    <name type="synonym">Moreton Bay pine</name>
    <dbReference type="NCBI Taxonomy" id="56994"/>
    <lineage>
        <taxon>Eukaryota</taxon>
        <taxon>Viridiplantae</taxon>
        <taxon>Streptophyta</taxon>
        <taxon>Embryophyta</taxon>
        <taxon>Tracheophyta</taxon>
        <taxon>Spermatophyta</taxon>
        <taxon>Pinopsida</taxon>
        <taxon>Pinidae</taxon>
        <taxon>Conifers II</taxon>
        <taxon>Araucariales</taxon>
        <taxon>Araucariaceae</taxon>
        <taxon>Araucaria</taxon>
    </lineage>
</organism>
<dbReference type="PRINTS" id="PR00412">
    <property type="entry name" value="EPOXHYDRLASE"/>
</dbReference>
<feature type="transmembrane region" description="Helical" evidence="2">
    <location>
        <begin position="106"/>
        <end position="129"/>
    </location>
</feature>
<feature type="compositionally biased region" description="Basic and acidic residues" evidence="1">
    <location>
        <begin position="346"/>
        <end position="359"/>
    </location>
</feature>
<feature type="region of interest" description="Disordered" evidence="1">
    <location>
        <begin position="346"/>
        <end position="367"/>
    </location>
</feature>
<dbReference type="InterPro" id="IPR000073">
    <property type="entry name" value="AB_hydrolase_1"/>
</dbReference>
<feature type="transmembrane region" description="Helical" evidence="2">
    <location>
        <begin position="73"/>
        <end position="94"/>
    </location>
</feature>
<dbReference type="AlphaFoldDB" id="A0A0D6R4X3"/>
<evidence type="ECO:0000256" key="2">
    <source>
        <dbReference type="SAM" id="Phobius"/>
    </source>
</evidence>